<sequence>MSLFKIRMPETVAEGTRLALRAFSLVVAVDEHGGIGDGRSIPWNVPEDMKFFRDVTTKLRGKNVKPSPAKR</sequence>
<dbReference type="SUPFAM" id="SSF53597">
    <property type="entry name" value="Dihydrofolate reductase-like"/>
    <property type="match status" value="1"/>
</dbReference>
<dbReference type="RefSeq" id="XP_802222.1">
    <property type="nucleotide sequence ID" value="XM_797129.1"/>
</dbReference>
<evidence type="ECO:0000313" key="7">
    <source>
        <dbReference type="EMBL" id="EAN80776.1"/>
    </source>
</evidence>
<dbReference type="GO" id="GO:0046654">
    <property type="term" value="P:tetrahydrofolate biosynthetic process"/>
    <property type="evidence" value="ECO:0007669"/>
    <property type="project" value="UniProtKB-UniPathway"/>
</dbReference>
<evidence type="ECO:0000256" key="1">
    <source>
        <dbReference type="ARBA" id="ARBA00012856"/>
    </source>
</evidence>
<organism evidence="7 8">
    <name type="scientific">Trypanosoma cruzi (strain CL Brener)</name>
    <dbReference type="NCBI Taxonomy" id="353153"/>
    <lineage>
        <taxon>Eukaryota</taxon>
        <taxon>Discoba</taxon>
        <taxon>Euglenozoa</taxon>
        <taxon>Kinetoplastea</taxon>
        <taxon>Metakinetoplastina</taxon>
        <taxon>Trypanosomatida</taxon>
        <taxon>Trypanosomatidae</taxon>
        <taxon>Trypanosoma</taxon>
        <taxon>Schizotrypanum</taxon>
    </lineage>
</organism>
<evidence type="ECO:0000256" key="2">
    <source>
        <dbReference type="ARBA" id="ARBA00022563"/>
    </source>
</evidence>
<dbReference type="GO" id="GO:0006730">
    <property type="term" value="P:one-carbon metabolic process"/>
    <property type="evidence" value="ECO:0007669"/>
    <property type="project" value="UniProtKB-KW"/>
</dbReference>
<dbReference type="SMR" id="Q4CKH4"/>
<dbReference type="InterPro" id="IPR024072">
    <property type="entry name" value="DHFR-like_dom_sf"/>
</dbReference>
<dbReference type="STRING" id="353153.Q4CKH4"/>
<feature type="domain" description="DHFR" evidence="6">
    <location>
        <begin position="22"/>
        <end position="71"/>
    </location>
</feature>
<protein>
    <recommendedName>
        <fullName evidence="1">dihydrofolate reductase</fullName>
        <ecNumber evidence="1">1.5.1.3</ecNumber>
    </recommendedName>
</protein>
<dbReference type="InterPro" id="IPR017925">
    <property type="entry name" value="DHFR_CS"/>
</dbReference>
<comment type="caution">
    <text evidence="7">The sequence shown here is derived from an EMBL/GenBank/DDBJ whole genome shotgun (WGS) entry which is preliminary data.</text>
</comment>
<dbReference type="InParanoid" id="Q4CKH4"/>
<dbReference type="GeneID" id="3531305"/>
<accession>Q4CKH4</accession>
<dbReference type="PaxDb" id="353153-Q4CKH4"/>
<evidence type="ECO:0000256" key="4">
    <source>
        <dbReference type="ARBA" id="ARBA00023002"/>
    </source>
</evidence>
<dbReference type="AlphaFoldDB" id="Q4CKH4"/>
<dbReference type="EC" id="1.5.1.3" evidence="1"/>
<dbReference type="EMBL" id="AAHK01008191">
    <property type="protein sequence ID" value="EAN80776.1"/>
    <property type="molecule type" value="Genomic_DNA"/>
</dbReference>
<feature type="non-terminal residue" evidence="7">
    <location>
        <position position="71"/>
    </location>
</feature>
<dbReference type="GO" id="GO:0004146">
    <property type="term" value="F:dihydrofolate reductase activity"/>
    <property type="evidence" value="ECO:0007669"/>
    <property type="project" value="UniProtKB-EC"/>
</dbReference>
<evidence type="ECO:0000313" key="8">
    <source>
        <dbReference type="Proteomes" id="UP000002296"/>
    </source>
</evidence>
<evidence type="ECO:0000256" key="5">
    <source>
        <dbReference type="RuleBase" id="RU004474"/>
    </source>
</evidence>
<name>Q4CKH4_TRYCC</name>
<reference evidence="7 8" key="1">
    <citation type="journal article" date="2005" name="Science">
        <title>The genome sequence of Trypanosoma cruzi, etiologic agent of Chagas disease.</title>
        <authorList>
            <person name="El-Sayed N.M."/>
            <person name="Myler P.J."/>
            <person name="Bartholomeu D.C."/>
            <person name="Nilsson D."/>
            <person name="Aggarwal G."/>
            <person name="Tran A.N."/>
            <person name="Ghedin E."/>
            <person name="Worthey E.A."/>
            <person name="Delcher A.L."/>
            <person name="Blandin G."/>
            <person name="Westenberger S.J."/>
            <person name="Caler E."/>
            <person name="Cerqueira G.C."/>
            <person name="Branche C."/>
            <person name="Haas B."/>
            <person name="Anupama A."/>
            <person name="Arner E."/>
            <person name="Aslund L."/>
            <person name="Attipoe P."/>
            <person name="Bontempi E."/>
            <person name="Bringaud F."/>
            <person name="Burton P."/>
            <person name="Cadag E."/>
            <person name="Campbell D.A."/>
            <person name="Carrington M."/>
            <person name="Crabtree J."/>
            <person name="Darban H."/>
            <person name="da Silveira J.F."/>
            <person name="de Jong P."/>
            <person name="Edwards K."/>
            <person name="Englund P.T."/>
            <person name="Fazelina G."/>
            <person name="Feldblyum T."/>
            <person name="Ferella M."/>
            <person name="Frasch A.C."/>
            <person name="Gull K."/>
            <person name="Horn D."/>
            <person name="Hou L."/>
            <person name="Huang Y."/>
            <person name="Kindlund E."/>
            <person name="Klingbeil M."/>
            <person name="Kluge S."/>
            <person name="Koo H."/>
            <person name="Lacerda D."/>
            <person name="Levin M.J."/>
            <person name="Lorenzi H."/>
            <person name="Louie T."/>
            <person name="Machado C.R."/>
            <person name="McCulloch R."/>
            <person name="McKenna A."/>
            <person name="Mizuno Y."/>
            <person name="Mottram J.C."/>
            <person name="Nelson S."/>
            <person name="Ochaya S."/>
            <person name="Osoegawa K."/>
            <person name="Pai G."/>
            <person name="Parsons M."/>
            <person name="Pentony M."/>
            <person name="Pettersson U."/>
            <person name="Pop M."/>
            <person name="Ramirez J.L."/>
            <person name="Rinta J."/>
            <person name="Robertson L."/>
            <person name="Salzberg S.L."/>
            <person name="Sanchez D.O."/>
            <person name="Seyler A."/>
            <person name="Sharma R."/>
            <person name="Shetty J."/>
            <person name="Simpson A.J."/>
            <person name="Sisk E."/>
            <person name="Tammi M.T."/>
            <person name="Tarleton R."/>
            <person name="Teixeira S."/>
            <person name="Van Aken S."/>
            <person name="Vogt C."/>
            <person name="Ward P.N."/>
            <person name="Wickstead B."/>
            <person name="Wortman J."/>
            <person name="White O."/>
            <person name="Fraser C.M."/>
            <person name="Stuart K.D."/>
            <person name="Andersson B."/>
        </authorList>
    </citation>
    <scope>NUCLEOTIDE SEQUENCE [LARGE SCALE GENOMIC DNA]</scope>
    <source>
        <strain evidence="7 8">CL Brener</strain>
    </source>
</reference>
<keyword evidence="3" id="KW-0521">NADP</keyword>
<dbReference type="Pfam" id="PF00186">
    <property type="entry name" value="DHFR_1"/>
    <property type="match status" value="1"/>
</dbReference>
<gene>
    <name evidence="7" type="ORF">Tc00.1047053420533.9</name>
</gene>
<dbReference type="PROSITE" id="PS51330">
    <property type="entry name" value="DHFR_2"/>
    <property type="match status" value="1"/>
</dbReference>
<evidence type="ECO:0000256" key="3">
    <source>
        <dbReference type="ARBA" id="ARBA00022857"/>
    </source>
</evidence>
<comment type="similarity">
    <text evidence="5">Belongs to the dihydrofolate reductase family.</text>
</comment>
<dbReference type="PROSITE" id="PS00075">
    <property type="entry name" value="DHFR_1"/>
    <property type="match status" value="1"/>
</dbReference>
<dbReference type="InterPro" id="IPR001796">
    <property type="entry name" value="DHFR_dom"/>
</dbReference>
<dbReference type="Proteomes" id="UP000002296">
    <property type="component" value="Unassembled WGS sequence"/>
</dbReference>
<keyword evidence="4" id="KW-0560">Oxidoreductase</keyword>
<dbReference type="KEGG" id="tcr:420533.9"/>
<evidence type="ECO:0000259" key="6">
    <source>
        <dbReference type="PROSITE" id="PS51330"/>
    </source>
</evidence>
<dbReference type="Gene3D" id="3.40.430.10">
    <property type="entry name" value="Dihydrofolate Reductase, subunit A"/>
    <property type="match status" value="1"/>
</dbReference>
<proteinExistence type="inferred from homology"/>
<dbReference type="UniPathway" id="UPA00077">
    <property type="reaction ID" value="UER00158"/>
</dbReference>
<keyword evidence="8" id="KW-1185">Reference proteome</keyword>
<keyword evidence="2" id="KW-0554">One-carbon metabolism</keyword>